<dbReference type="OrthoDB" id="436821at2759"/>
<organism evidence="10 11">
    <name type="scientific">Symbiodinium microadriaticum</name>
    <name type="common">Dinoflagellate</name>
    <name type="synonym">Zooxanthella microadriatica</name>
    <dbReference type="NCBI Taxonomy" id="2951"/>
    <lineage>
        <taxon>Eukaryota</taxon>
        <taxon>Sar</taxon>
        <taxon>Alveolata</taxon>
        <taxon>Dinophyceae</taxon>
        <taxon>Suessiales</taxon>
        <taxon>Symbiodiniaceae</taxon>
        <taxon>Symbiodinium</taxon>
    </lineage>
</organism>
<gene>
    <name evidence="10" type="ORF">AK812_SmicGene17059</name>
</gene>
<dbReference type="PANTHER" id="PTHR22950">
    <property type="entry name" value="AMINO ACID TRANSPORTER"/>
    <property type="match status" value="1"/>
</dbReference>
<dbReference type="GO" id="GO:0016020">
    <property type="term" value="C:membrane"/>
    <property type="evidence" value="ECO:0007669"/>
    <property type="project" value="UniProtKB-SubCell"/>
</dbReference>
<dbReference type="PANTHER" id="PTHR22950:SF458">
    <property type="entry name" value="SODIUM-COUPLED NEUTRAL AMINO ACID TRANSPORTER 11-RELATED"/>
    <property type="match status" value="1"/>
</dbReference>
<keyword evidence="7 8" id="KW-0472">Membrane</keyword>
<evidence type="ECO:0000256" key="5">
    <source>
        <dbReference type="ARBA" id="ARBA00022970"/>
    </source>
</evidence>
<evidence type="ECO:0000256" key="7">
    <source>
        <dbReference type="ARBA" id="ARBA00023136"/>
    </source>
</evidence>
<keyword evidence="4 8" id="KW-0812">Transmembrane</keyword>
<feature type="transmembrane region" description="Helical" evidence="8">
    <location>
        <begin position="59"/>
        <end position="86"/>
    </location>
</feature>
<dbReference type="InterPro" id="IPR013057">
    <property type="entry name" value="AA_transpt_TM"/>
</dbReference>
<feature type="domain" description="Amino acid transporter transmembrane" evidence="9">
    <location>
        <begin position="232"/>
        <end position="395"/>
    </location>
</feature>
<evidence type="ECO:0000256" key="1">
    <source>
        <dbReference type="ARBA" id="ARBA00004141"/>
    </source>
</evidence>
<feature type="transmembrane region" description="Helical" evidence="8">
    <location>
        <begin position="377"/>
        <end position="396"/>
    </location>
</feature>
<evidence type="ECO:0000256" key="6">
    <source>
        <dbReference type="ARBA" id="ARBA00022989"/>
    </source>
</evidence>
<evidence type="ECO:0000259" key="9">
    <source>
        <dbReference type="Pfam" id="PF01490"/>
    </source>
</evidence>
<dbReference type="Proteomes" id="UP000186817">
    <property type="component" value="Unassembled WGS sequence"/>
</dbReference>
<evidence type="ECO:0000256" key="3">
    <source>
        <dbReference type="ARBA" id="ARBA00022448"/>
    </source>
</evidence>
<dbReference type="EMBL" id="LSRX01000332">
    <property type="protein sequence ID" value="OLQ00306.1"/>
    <property type="molecule type" value="Genomic_DNA"/>
</dbReference>
<reference evidence="10 11" key="1">
    <citation type="submission" date="2016-02" db="EMBL/GenBank/DDBJ databases">
        <title>Genome analysis of coral dinoflagellate symbionts highlights evolutionary adaptations to a symbiotic lifestyle.</title>
        <authorList>
            <person name="Aranda M."/>
            <person name="Li Y."/>
            <person name="Liew Y.J."/>
            <person name="Baumgarten S."/>
            <person name="Simakov O."/>
            <person name="Wilson M."/>
            <person name="Piel J."/>
            <person name="Ashoor H."/>
            <person name="Bougouffa S."/>
            <person name="Bajic V.B."/>
            <person name="Ryu T."/>
            <person name="Ravasi T."/>
            <person name="Bayer T."/>
            <person name="Micklem G."/>
            <person name="Kim H."/>
            <person name="Bhak J."/>
            <person name="Lajeunesse T.C."/>
            <person name="Voolstra C.R."/>
        </authorList>
    </citation>
    <scope>NUCLEOTIDE SEQUENCE [LARGE SCALE GENOMIC DNA]</scope>
    <source>
        <strain evidence="10 11">CCMP2467</strain>
    </source>
</reference>
<dbReference type="AlphaFoldDB" id="A0A1Q9DYQ3"/>
<evidence type="ECO:0000256" key="8">
    <source>
        <dbReference type="SAM" id="Phobius"/>
    </source>
</evidence>
<protein>
    <recommendedName>
        <fullName evidence="9">Amino acid transporter transmembrane domain-containing protein</fullName>
    </recommendedName>
</protein>
<comment type="subcellular location">
    <subcellularLocation>
        <location evidence="1">Membrane</location>
        <topology evidence="1">Multi-pass membrane protein</topology>
    </subcellularLocation>
</comment>
<name>A0A1Q9DYQ3_SYMMI</name>
<evidence type="ECO:0000313" key="10">
    <source>
        <dbReference type="EMBL" id="OLQ00306.1"/>
    </source>
</evidence>
<evidence type="ECO:0000256" key="2">
    <source>
        <dbReference type="ARBA" id="ARBA00008066"/>
    </source>
</evidence>
<feature type="transmembrane region" description="Helical" evidence="8">
    <location>
        <begin position="307"/>
        <end position="331"/>
    </location>
</feature>
<dbReference type="GO" id="GO:0015179">
    <property type="term" value="F:L-amino acid transmembrane transporter activity"/>
    <property type="evidence" value="ECO:0007669"/>
    <property type="project" value="TreeGrafter"/>
</dbReference>
<comment type="similarity">
    <text evidence="2">Belongs to the amino acid/polyamine transporter 2 family.</text>
</comment>
<proteinExistence type="inferred from homology"/>
<keyword evidence="3" id="KW-0813">Transport</keyword>
<dbReference type="Pfam" id="PF01490">
    <property type="entry name" value="Aa_trans"/>
    <property type="match status" value="1"/>
</dbReference>
<accession>A0A1Q9DYQ3</accession>
<keyword evidence="5" id="KW-0029">Amino-acid transport</keyword>
<keyword evidence="11" id="KW-1185">Reference proteome</keyword>
<evidence type="ECO:0000256" key="4">
    <source>
        <dbReference type="ARBA" id="ARBA00022692"/>
    </source>
</evidence>
<keyword evidence="6 8" id="KW-1133">Transmembrane helix</keyword>
<comment type="caution">
    <text evidence="10">The sequence shown here is derived from an EMBL/GenBank/DDBJ whole genome shotgun (WGS) entry which is preliminary data.</text>
</comment>
<feature type="transmembrane region" description="Helical" evidence="8">
    <location>
        <begin position="237"/>
        <end position="257"/>
    </location>
</feature>
<feature type="transmembrane region" description="Helical" evidence="8">
    <location>
        <begin position="263"/>
        <end position="286"/>
    </location>
</feature>
<sequence>MQRQFLHPSLQAFVTSDRLDHIRLYRRVQLNWQAYDAYARVSLFCGANSLKWVSELGCLVLFLGGQHAGVAAICVALIFATIQVMLTKLDLRLRAYHLRRIALLLAFTPFATTADPETPSHLVVKSTMGFARSVSAGATFEPHATALNVIPSRQNLFLPAHRRGGPRAHWLPWEGVYSVGSHDSAELLVSPRHDRWTRKLQEAADGPYRPLLLEEDVRKAGTPVTPRAEHELSLSEAVFNLANTVLGVGVLSIPYAFRLSGYVSILLILVTILVTAQTGVFIGSALQLASRSPQAASVPPRGRDFTFLAHVGFGGRGAALIAFVTSVEVWFALVTFMVMNGVNVSVVFPEVGAGVASATSCALAVVMVFIPMRVYSYLSVVASLALAVAAVALVAADSESK</sequence>
<feature type="transmembrane region" description="Helical" evidence="8">
    <location>
        <begin position="351"/>
        <end position="370"/>
    </location>
</feature>
<evidence type="ECO:0000313" key="11">
    <source>
        <dbReference type="Proteomes" id="UP000186817"/>
    </source>
</evidence>